<feature type="non-terminal residue" evidence="1">
    <location>
        <position position="1"/>
    </location>
</feature>
<proteinExistence type="predicted"/>
<keyword evidence="2" id="KW-1185">Reference proteome</keyword>
<protein>
    <recommendedName>
        <fullName evidence="3">Peptidase S74 domain-containing protein</fullName>
    </recommendedName>
</protein>
<dbReference type="Proteomes" id="UP001556040">
    <property type="component" value="Unassembled WGS sequence"/>
</dbReference>
<reference evidence="1 2" key="1">
    <citation type="journal article" date="1979" name="Int. J. Syst. Evol. Microbiol.">
        <title>Bacillus globisporus subsp. marinus subsp. nov.</title>
        <authorList>
            <person name="Liu H."/>
        </authorList>
    </citation>
    <scope>NUCLEOTIDE SEQUENCE [LARGE SCALE GENOMIC DNA]</scope>
    <source>
        <strain evidence="1 2">DSM 1297</strain>
    </source>
</reference>
<gene>
    <name evidence="1" type="ORF">AB1471_11210</name>
</gene>
<dbReference type="EMBL" id="JBFMIA010000010">
    <property type="protein sequence ID" value="MEW9502363.1"/>
    <property type="molecule type" value="Genomic_DNA"/>
</dbReference>
<accession>A0ABV3Q5G3</accession>
<evidence type="ECO:0000313" key="1">
    <source>
        <dbReference type="EMBL" id="MEW9502363.1"/>
    </source>
</evidence>
<name>A0ABV3Q5G3_9BACL</name>
<evidence type="ECO:0000313" key="2">
    <source>
        <dbReference type="Proteomes" id="UP001556040"/>
    </source>
</evidence>
<sequence>SVDVDGISTSVKSLESDFGDLGTRVSSSETSITQLSGSIDLTAKELDIVEGRMTEAEASLSVHADRIESKVERDGIISSINQSAESVQIKAEMIELDGDVYMTDGKVRIRDGAIGSAAIDNAAITRAHLKDAIIGTAQIENSAITNAKIADLAVDSAKISSLDAVKINAGTITGVEIRTANSVSHLYMRNQTIDFISNNTTKMRLGFYDSNNSLTTEPYIIMGLGDQIGRDKIYIEKKVGYFNMIYKPTESGESHLKMSAEGNVSLLAKRAIWFNADELITMKTLKDHRGSEYYINGSGDVTTALNRKPLLAGGLRTTGTNLYLATGYVQSGEVRVTDANGYADGRMVYRPIRASSFPTGSMASFKQNISIWDESALDLITNSTIYQYRLKDEAMNGVDRFRQGLVIGDGYNTPSGVIDGDGVEQYLMNSWSWKAIQELNDKTVSILDEINWMKMENQLLKARVKLLENAN</sequence>
<comment type="caution">
    <text evidence="1">The sequence shown here is derived from an EMBL/GenBank/DDBJ whole genome shotgun (WGS) entry which is preliminary data.</text>
</comment>
<evidence type="ECO:0008006" key="3">
    <source>
        <dbReference type="Google" id="ProtNLM"/>
    </source>
</evidence>
<dbReference type="Gene3D" id="1.20.5.340">
    <property type="match status" value="1"/>
</dbReference>
<organism evidence="1 2">
    <name type="scientific">Jeotgalibacillus marinus</name>
    <dbReference type="NCBI Taxonomy" id="86667"/>
    <lineage>
        <taxon>Bacteria</taxon>
        <taxon>Bacillati</taxon>
        <taxon>Bacillota</taxon>
        <taxon>Bacilli</taxon>
        <taxon>Bacillales</taxon>
        <taxon>Caryophanaceae</taxon>
        <taxon>Jeotgalibacillus</taxon>
    </lineage>
</organism>